<sequence length="150" mass="16967">MISADRLEMNEKQQIALFLGNVQAEEGEMQLSSDKMKVHYRPRQEGAKQTDRIREILAEGNVTLRQGEHIGRAAKAKYHVGKRFLVLEGDKKRAAVVQRNKDRLEGQRIHLMMDDQRRIQKVTVQGGQSGRVSAVITPEGDMQPVPGKKP</sequence>
<organism evidence="4">
    <name type="scientific">Magnetococcus massalia (strain MO-1)</name>
    <dbReference type="NCBI Taxonomy" id="451514"/>
    <lineage>
        <taxon>Bacteria</taxon>
        <taxon>Pseudomonadati</taxon>
        <taxon>Pseudomonadota</taxon>
        <taxon>Magnetococcia</taxon>
        <taxon>Magnetococcales</taxon>
        <taxon>Magnetococcaceae</taxon>
        <taxon>Magnetococcus</taxon>
    </lineage>
</organism>
<accession>A0A1S7LNL7</accession>
<gene>
    <name evidence="4" type="ORF">MAGMO_3895</name>
</gene>
<dbReference type="GO" id="GO:0030288">
    <property type="term" value="C:outer membrane-bounded periplasmic space"/>
    <property type="evidence" value="ECO:0007669"/>
    <property type="project" value="TreeGrafter"/>
</dbReference>
<reference evidence="4" key="1">
    <citation type="submission" date="2015-04" db="EMBL/GenBank/DDBJ databases">
        <authorList>
            <person name="Syromyatnikov M.Y."/>
            <person name="Popov V.N."/>
        </authorList>
    </citation>
    <scope>NUCLEOTIDE SEQUENCE</scope>
    <source>
        <strain evidence="4">MO-1</strain>
    </source>
</reference>
<evidence type="ECO:0000256" key="2">
    <source>
        <dbReference type="SAM" id="MobiDB-lite"/>
    </source>
</evidence>
<evidence type="ECO:0000313" key="4">
    <source>
        <dbReference type="EMBL" id="CRH08023.1"/>
    </source>
</evidence>
<evidence type="ECO:0000259" key="3">
    <source>
        <dbReference type="Pfam" id="PF03968"/>
    </source>
</evidence>
<protein>
    <submittedName>
        <fullName evidence="4">OstA family protein</fullName>
    </submittedName>
</protein>
<dbReference type="InterPro" id="IPR005653">
    <property type="entry name" value="OstA-like_N"/>
</dbReference>
<dbReference type="GO" id="GO:0017089">
    <property type="term" value="F:glycolipid transfer activity"/>
    <property type="evidence" value="ECO:0007669"/>
    <property type="project" value="TreeGrafter"/>
</dbReference>
<evidence type="ECO:0000256" key="1">
    <source>
        <dbReference type="ARBA" id="ARBA00022729"/>
    </source>
</evidence>
<dbReference type="PANTHER" id="PTHR36504">
    <property type="entry name" value="LIPOPOLYSACCHARIDE EXPORT SYSTEM PROTEIN LPTA"/>
    <property type="match status" value="1"/>
</dbReference>
<dbReference type="EMBL" id="LO017727">
    <property type="protein sequence ID" value="CRH08023.1"/>
    <property type="molecule type" value="Genomic_DNA"/>
</dbReference>
<name>A0A1S7LNL7_MAGMO</name>
<dbReference type="Pfam" id="PF03968">
    <property type="entry name" value="LptD_N"/>
    <property type="match status" value="1"/>
</dbReference>
<dbReference type="GO" id="GO:0015920">
    <property type="term" value="P:lipopolysaccharide transport"/>
    <property type="evidence" value="ECO:0007669"/>
    <property type="project" value="TreeGrafter"/>
</dbReference>
<feature type="domain" description="Organic solvent tolerance-like N-terminal" evidence="3">
    <location>
        <begin position="2"/>
        <end position="116"/>
    </location>
</feature>
<feature type="region of interest" description="Disordered" evidence="2">
    <location>
        <begin position="123"/>
        <end position="150"/>
    </location>
</feature>
<keyword evidence="1" id="KW-0732">Signal</keyword>
<dbReference type="GO" id="GO:0009279">
    <property type="term" value="C:cell outer membrane"/>
    <property type="evidence" value="ECO:0007669"/>
    <property type="project" value="TreeGrafter"/>
</dbReference>
<proteinExistence type="predicted"/>
<dbReference type="Gene3D" id="2.60.450.10">
    <property type="entry name" value="Lipopolysaccharide (LPS) transport protein A like domain"/>
    <property type="match status" value="1"/>
</dbReference>
<dbReference type="AlphaFoldDB" id="A0A1S7LNL7"/>
<dbReference type="InterPro" id="IPR052037">
    <property type="entry name" value="LPS_export_LptA"/>
</dbReference>
<dbReference type="PANTHER" id="PTHR36504:SF1">
    <property type="entry name" value="LIPOPOLYSACCHARIDE EXPORT SYSTEM PROTEIN LPTA"/>
    <property type="match status" value="1"/>
</dbReference>